<dbReference type="PANTHER" id="PTHR11410:SF0">
    <property type="entry name" value="ATP SYNTHASE SUBUNIT A"/>
    <property type="match status" value="1"/>
</dbReference>
<keyword evidence="13" id="KW-0496">Mitochondrion</keyword>
<gene>
    <name evidence="13" type="primary">atp6</name>
</gene>
<evidence type="ECO:0000256" key="9">
    <source>
        <dbReference type="ARBA" id="ARBA00023136"/>
    </source>
</evidence>
<dbReference type="EMBL" id="EU219987">
    <property type="protein sequence ID" value="ACF40946.2"/>
    <property type="molecule type" value="Genomic_DNA"/>
</dbReference>
<protein>
    <recommendedName>
        <fullName evidence="11">ATP synthase subunit a</fullName>
    </recommendedName>
</protein>
<evidence type="ECO:0000256" key="10">
    <source>
        <dbReference type="ARBA" id="ARBA00023310"/>
    </source>
</evidence>
<feature type="transmembrane region" description="Helical" evidence="12">
    <location>
        <begin position="60"/>
        <end position="85"/>
    </location>
</feature>
<dbReference type="SUPFAM" id="SSF81336">
    <property type="entry name" value="F1F0 ATP synthase subunit A"/>
    <property type="match status" value="1"/>
</dbReference>
<keyword evidence="4" id="KW-0138">CF(0)</keyword>
<evidence type="ECO:0000256" key="12">
    <source>
        <dbReference type="SAM" id="Phobius"/>
    </source>
</evidence>
<evidence type="ECO:0000256" key="11">
    <source>
        <dbReference type="RuleBase" id="RU004450"/>
    </source>
</evidence>
<dbReference type="AlphaFoldDB" id="C0ILU9"/>
<reference evidence="13" key="2">
    <citation type="submission" date="2012-04" db="EMBL/GenBank/DDBJ databases">
        <title>Evolution of extensively fragmented mitochondrial genomes in bilateral animals.</title>
        <authorList>
            <person name="Shao R."/>
            <person name="Zhu X.-Q."/>
            <person name="Herd K."/>
            <person name="Barker S.C."/>
        </authorList>
    </citation>
    <scope>NUCLEOTIDE SEQUENCE</scope>
    <source>
        <strain evidence="13">B2182</strain>
    </source>
</reference>
<dbReference type="InterPro" id="IPR045083">
    <property type="entry name" value="ATP_synth_F0_asu_bact/mt"/>
</dbReference>
<evidence type="ECO:0000256" key="4">
    <source>
        <dbReference type="ARBA" id="ARBA00022547"/>
    </source>
</evidence>
<accession>C0ILU9</accession>
<evidence type="ECO:0000256" key="5">
    <source>
        <dbReference type="ARBA" id="ARBA00022692"/>
    </source>
</evidence>
<dbReference type="Pfam" id="PF00119">
    <property type="entry name" value="ATP-synt_A"/>
    <property type="match status" value="1"/>
</dbReference>
<feature type="transmembrane region" description="Helical" evidence="12">
    <location>
        <begin position="179"/>
        <end position="202"/>
    </location>
</feature>
<keyword evidence="8" id="KW-0406">Ion transport</keyword>
<dbReference type="Gene3D" id="1.20.120.220">
    <property type="entry name" value="ATP synthase, F0 complex, subunit A"/>
    <property type="match status" value="1"/>
</dbReference>
<name>C0ILU9_PTHPU</name>
<sequence length="212" mass="23294">MLMSLMSMFDPSMILVTGLPVKWLGATLVCLYAGGEFWLVNSGYRSAVTKVCLFLHELHFIPFLGVVSFYCVLSMNVISLIPFTLPFTSHISVNLGMCLTLWLSGLLYSFGSSLSKSLAHYLPLGSPMVLGPFLVLIEVASVLIRPISLSVRLMANILGGHIIMSLIEESSFGSLISGIFTLLTYSLMVCVEMFVATVQAYVLSKLLSIYWE</sequence>
<evidence type="ECO:0000256" key="1">
    <source>
        <dbReference type="ARBA" id="ARBA00004141"/>
    </source>
</evidence>
<keyword evidence="5 12" id="KW-0812">Transmembrane</keyword>
<dbReference type="PROSITE" id="PS00449">
    <property type="entry name" value="ATPASE_A"/>
    <property type="match status" value="1"/>
</dbReference>
<evidence type="ECO:0000256" key="8">
    <source>
        <dbReference type="ARBA" id="ARBA00023065"/>
    </source>
</evidence>
<keyword evidence="7 12" id="KW-1133">Transmembrane helix</keyword>
<dbReference type="InterPro" id="IPR035908">
    <property type="entry name" value="F0_ATP_A_sf"/>
</dbReference>
<keyword evidence="9 12" id="KW-0472">Membrane</keyword>
<evidence type="ECO:0000256" key="6">
    <source>
        <dbReference type="ARBA" id="ARBA00022781"/>
    </source>
</evidence>
<organism evidence="13">
    <name type="scientific">Pthirus pubis</name>
    <name type="common">Crab louse</name>
    <dbReference type="NCBI Taxonomy" id="121228"/>
    <lineage>
        <taxon>Eukaryota</taxon>
        <taxon>Metazoa</taxon>
        <taxon>Ecdysozoa</taxon>
        <taxon>Arthropoda</taxon>
        <taxon>Hexapoda</taxon>
        <taxon>Insecta</taxon>
        <taxon>Pterygota</taxon>
        <taxon>Neoptera</taxon>
        <taxon>Paraneoptera</taxon>
        <taxon>Psocodea</taxon>
        <taxon>Troctomorpha</taxon>
        <taxon>Phthiraptera</taxon>
        <taxon>Anoplura</taxon>
        <taxon>Pthiridae</taxon>
        <taxon>Pthirus</taxon>
    </lineage>
</organism>
<comment type="similarity">
    <text evidence="2">Belongs to the ATPase A chain family.</text>
</comment>
<keyword evidence="3" id="KW-0813">Transport</keyword>
<comment type="subcellular location">
    <subcellularLocation>
        <location evidence="1">Membrane</location>
        <topology evidence="1">Multi-pass membrane protein</topology>
    </subcellularLocation>
    <subcellularLocation>
        <location evidence="11">Mitochondrion inner membrane</location>
        <topology evidence="11">Multi-pass membrane protein</topology>
    </subcellularLocation>
</comment>
<dbReference type="CDD" id="cd00310">
    <property type="entry name" value="ATP-synt_Fo_a_6"/>
    <property type="match status" value="1"/>
</dbReference>
<dbReference type="PANTHER" id="PTHR11410">
    <property type="entry name" value="ATP SYNTHASE SUBUNIT A"/>
    <property type="match status" value="1"/>
</dbReference>
<feature type="transmembrane region" description="Helical" evidence="12">
    <location>
        <begin position="91"/>
        <end position="110"/>
    </location>
</feature>
<evidence type="ECO:0000256" key="2">
    <source>
        <dbReference type="ARBA" id="ARBA00006810"/>
    </source>
</evidence>
<feature type="transmembrane region" description="Helical" evidence="12">
    <location>
        <begin position="122"/>
        <end position="143"/>
    </location>
</feature>
<evidence type="ECO:0000313" key="13">
    <source>
        <dbReference type="EMBL" id="ACF40946.2"/>
    </source>
</evidence>
<evidence type="ECO:0000256" key="7">
    <source>
        <dbReference type="ARBA" id="ARBA00022989"/>
    </source>
</evidence>
<evidence type="ECO:0000256" key="3">
    <source>
        <dbReference type="ARBA" id="ARBA00022448"/>
    </source>
</evidence>
<dbReference type="GO" id="GO:0005743">
    <property type="term" value="C:mitochondrial inner membrane"/>
    <property type="evidence" value="ECO:0007669"/>
    <property type="project" value="UniProtKB-SubCell"/>
</dbReference>
<dbReference type="InterPro" id="IPR000568">
    <property type="entry name" value="ATP_synth_F0_asu"/>
</dbReference>
<geneLocation type="mitochondrion" evidence="13"/>
<dbReference type="InterPro" id="IPR023011">
    <property type="entry name" value="ATP_synth_F0_asu_AS"/>
</dbReference>
<keyword evidence="10" id="KW-0066">ATP synthesis</keyword>
<reference evidence="13" key="1">
    <citation type="journal article" date="2009" name="Genome Res.">
        <title>The single mitochondrial chromosome typical of animals has evolved into 18 minichromosomes in the human body louse, Pediculus humanus.</title>
        <authorList>
            <person name="Shao R."/>
            <person name="Kirkness E.F."/>
            <person name="Barker S.C."/>
        </authorList>
    </citation>
    <scope>NUCLEOTIDE SEQUENCE</scope>
    <source>
        <strain evidence="13">B2182</strain>
    </source>
</reference>
<dbReference type="NCBIfam" id="TIGR01131">
    <property type="entry name" value="ATP_synt_6_or_A"/>
    <property type="match status" value="1"/>
</dbReference>
<dbReference type="GO" id="GO:0046933">
    <property type="term" value="F:proton-transporting ATP synthase activity, rotational mechanism"/>
    <property type="evidence" value="ECO:0007669"/>
    <property type="project" value="TreeGrafter"/>
</dbReference>
<dbReference type="GO" id="GO:0045259">
    <property type="term" value="C:proton-transporting ATP synthase complex"/>
    <property type="evidence" value="ECO:0007669"/>
    <property type="project" value="UniProtKB-KW"/>
</dbReference>
<feature type="transmembrane region" description="Helical" evidence="12">
    <location>
        <begin position="20"/>
        <end position="39"/>
    </location>
</feature>
<proteinExistence type="inferred from homology"/>
<dbReference type="PRINTS" id="PR00123">
    <property type="entry name" value="ATPASEA"/>
</dbReference>
<keyword evidence="6" id="KW-0375">Hydrogen ion transport</keyword>